<feature type="compositionally biased region" description="Polar residues" evidence="1">
    <location>
        <begin position="147"/>
        <end position="165"/>
    </location>
</feature>
<organism evidence="2 3">
    <name type="scientific">Diaporthe helianthi</name>
    <dbReference type="NCBI Taxonomy" id="158607"/>
    <lineage>
        <taxon>Eukaryota</taxon>
        <taxon>Fungi</taxon>
        <taxon>Dikarya</taxon>
        <taxon>Ascomycota</taxon>
        <taxon>Pezizomycotina</taxon>
        <taxon>Sordariomycetes</taxon>
        <taxon>Sordariomycetidae</taxon>
        <taxon>Diaporthales</taxon>
        <taxon>Diaporthaceae</taxon>
        <taxon>Diaporthe</taxon>
    </lineage>
</organism>
<dbReference type="STRING" id="158607.A0A2P5HTB0"/>
<feature type="compositionally biased region" description="Polar residues" evidence="1">
    <location>
        <begin position="59"/>
        <end position="69"/>
    </location>
</feature>
<accession>A0A2P5HTB0</accession>
<dbReference type="OrthoDB" id="2420947at2759"/>
<feature type="compositionally biased region" description="Basic and acidic residues" evidence="1">
    <location>
        <begin position="127"/>
        <end position="138"/>
    </location>
</feature>
<feature type="compositionally biased region" description="Basic and acidic residues" evidence="1">
    <location>
        <begin position="307"/>
        <end position="322"/>
    </location>
</feature>
<dbReference type="InterPro" id="IPR017956">
    <property type="entry name" value="AT_hook_DNA-bd_motif"/>
</dbReference>
<feature type="compositionally biased region" description="Basic and acidic residues" evidence="1">
    <location>
        <begin position="21"/>
        <end position="43"/>
    </location>
</feature>
<feature type="compositionally biased region" description="Acidic residues" evidence="1">
    <location>
        <begin position="387"/>
        <end position="411"/>
    </location>
</feature>
<dbReference type="SMART" id="SM00384">
    <property type="entry name" value="AT_hook"/>
    <property type="match status" value="6"/>
</dbReference>
<feature type="compositionally biased region" description="Polar residues" evidence="1">
    <location>
        <begin position="259"/>
        <end position="268"/>
    </location>
</feature>
<dbReference type="GO" id="GO:0003677">
    <property type="term" value="F:DNA binding"/>
    <property type="evidence" value="ECO:0007669"/>
    <property type="project" value="InterPro"/>
</dbReference>
<feature type="region of interest" description="Disordered" evidence="1">
    <location>
        <begin position="1"/>
        <end position="412"/>
    </location>
</feature>
<evidence type="ECO:0000313" key="3">
    <source>
        <dbReference type="Proteomes" id="UP000094444"/>
    </source>
</evidence>
<sequence length="676" mass="74208">MPPKVSDQKRKRGRPPGASKPKADASNHETPDHVAEPDPEERARPKKRGRKNDSEDISTESQPSQNRNGPAQLRRPGRPPKDPQTTTGEVEPEPEEQEGRDEGDNKTKSKSGTAPVRGRRKGAAPSEPREEQHPESSRPRRSGRVPQGSSIEPPSSGQPTLSEQAQAERGSKRPGGSSSGASKDKEALKGKGKATASHNLPEEDETSAPRRSGRDRRTRQSDSSASARNDEQETQPTAAPEGGTSRTRANGALRESADPNAQDQTPATQGGKKRRGRPSLNKEDSESVSALQPQHGNRAKAPGIASEADKSGDENRAIERPPHPKRRSRPRQSETAPEDPEPAKPPRSRGRPRRGSPEPADDQQQEHEQASTKTRRKRRQPPQLEPVAEEDEGEEEEEGEGDASSENDEQELPFRYLKESTKNIPRSVISEKWNALDGPSINAVVAFVVDAQRPVLLRLQNTSRRREHASAALSAISRRLHAKLVKGFPFPAPTAARPGRPSVSGSHEAEFDFERAMNAVQGLENTLNPLLHSVGLLEREIKKEEDALARDYDNLHKLEANARSEVKGWREKAKREHVLVPGIRRKGETGDEDDEGDRLELVTRPEDAALGGLFKDLGDEELVALSQQIGSHMESMQGNLQQIGGVVPAINRSKAALQRVMLKHLDEDQYDKVLLG</sequence>
<dbReference type="AlphaFoldDB" id="A0A2P5HTB0"/>
<evidence type="ECO:0000256" key="1">
    <source>
        <dbReference type="SAM" id="MobiDB-lite"/>
    </source>
</evidence>
<evidence type="ECO:0008006" key="4">
    <source>
        <dbReference type="Google" id="ProtNLM"/>
    </source>
</evidence>
<dbReference type="EMBL" id="MAVT02000786">
    <property type="protein sequence ID" value="POS73502.1"/>
    <property type="molecule type" value="Genomic_DNA"/>
</dbReference>
<dbReference type="Pfam" id="PF13094">
    <property type="entry name" value="CENP-Q"/>
    <property type="match status" value="1"/>
</dbReference>
<dbReference type="InterPro" id="IPR025212">
    <property type="entry name" value="CAD_CENP-Q"/>
</dbReference>
<dbReference type="InParanoid" id="A0A2P5HTB0"/>
<gene>
    <name evidence="2" type="ORF">DHEL01_v208106</name>
</gene>
<feature type="compositionally biased region" description="Acidic residues" evidence="1">
    <location>
        <begin position="90"/>
        <end position="99"/>
    </location>
</feature>
<evidence type="ECO:0000313" key="2">
    <source>
        <dbReference type="EMBL" id="POS73502.1"/>
    </source>
</evidence>
<dbReference type="Proteomes" id="UP000094444">
    <property type="component" value="Unassembled WGS sequence"/>
</dbReference>
<name>A0A2P5HTB0_DIAHE</name>
<comment type="caution">
    <text evidence="2">The sequence shown here is derived from an EMBL/GenBank/DDBJ whole genome shotgun (WGS) entry which is preliminary data.</text>
</comment>
<protein>
    <recommendedName>
        <fullName evidence="4">Kinetochore protein fta7</fullName>
    </recommendedName>
</protein>
<reference evidence="2" key="1">
    <citation type="submission" date="2017-09" db="EMBL/GenBank/DDBJ databases">
        <title>Polyketide synthases of a Diaporthe helianthi virulent isolate.</title>
        <authorList>
            <person name="Baroncelli R."/>
        </authorList>
    </citation>
    <scope>NUCLEOTIDE SEQUENCE [LARGE SCALE GENOMIC DNA]</scope>
    <source>
        <strain evidence="2">7/96</strain>
    </source>
</reference>
<proteinExistence type="predicted"/>
<keyword evidence="3" id="KW-1185">Reference proteome</keyword>